<protein>
    <submittedName>
        <fullName evidence="1">Uncharacterized protein</fullName>
    </submittedName>
</protein>
<gene>
    <name evidence="1" type="ORF">LCGC14_1498500</name>
</gene>
<dbReference type="EMBL" id="LAZR01010846">
    <property type="protein sequence ID" value="KKM64728.1"/>
    <property type="molecule type" value="Genomic_DNA"/>
</dbReference>
<name>A0A0F9J594_9ZZZZ</name>
<organism evidence="1">
    <name type="scientific">marine sediment metagenome</name>
    <dbReference type="NCBI Taxonomy" id="412755"/>
    <lineage>
        <taxon>unclassified sequences</taxon>
        <taxon>metagenomes</taxon>
        <taxon>ecological metagenomes</taxon>
    </lineage>
</organism>
<evidence type="ECO:0000313" key="1">
    <source>
        <dbReference type="EMBL" id="KKM64728.1"/>
    </source>
</evidence>
<proteinExistence type="predicted"/>
<accession>A0A0F9J594</accession>
<reference evidence="1" key="1">
    <citation type="journal article" date="2015" name="Nature">
        <title>Complex archaea that bridge the gap between prokaryotes and eukaryotes.</title>
        <authorList>
            <person name="Spang A."/>
            <person name="Saw J.H."/>
            <person name="Jorgensen S.L."/>
            <person name="Zaremba-Niedzwiedzka K."/>
            <person name="Martijn J."/>
            <person name="Lind A.E."/>
            <person name="van Eijk R."/>
            <person name="Schleper C."/>
            <person name="Guy L."/>
            <person name="Ettema T.J."/>
        </authorList>
    </citation>
    <scope>NUCLEOTIDE SEQUENCE</scope>
</reference>
<sequence>MGISVGASDALILRNVITLGTCNSGMGASQTTIVSDDFIGYGNDFFNDKYYMQVILNVNSVGSGPEGIARQITDYVSATGTFTTASFGSNVEENDEILIMHESTSVTGSPSDSIVTFTTSQATLTSYAKGMIQELDQRTVGKTTTTATVSISSVDVVNISDKGVLTGLLQMMQDVTTDANGGRIVITIDGVIILSVTGFTIFYTGDEGDGTNNSLAFNHRFDTSLKSKEKEIL</sequence>
<dbReference type="AlphaFoldDB" id="A0A0F9J594"/>
<comment type="caution">
    <text evidence="1">The sequence shown here is derived from an EMBL/GenBank/DDBJ whole genome shotgun (WGS) entry which is preliminary data.</text>
</comment>